<feature type="region of interest" description="Disordered" evidence="6">
    <location>
        <begin position="69"/>
        <end position="110"/>
    </location>
</feature>
<dbReference type="InterPro" id="IPR004170">
    <property type="entry name" value="WWE_dom"/>
</dbReference>
<dbReference type="GO" id="GO:0008270">
    <property type="term" value="F:zinc ion binding"/>
    <property type="evidence" value="ECO:0007669"/>
    <property type="project" value="UniProtKB-UniRule"/>
</dbReference>
<dbReference type="GO" id="GO:0005634">
    <property type="term" value="C:nucleus"/>
    <property type="evidence" value="ECO:0007669"/>
    <property type="project" value="TreeGrafter"/>
</dbReference>
<evidence type="ECO:0000259" key="7">
    <source>
        <dbReference type="PROSITE" id="PS50089"/>
    </source>
</evidence>
<evidence type="ECO:0000313" key="10">
    <source>
        <dbReference type="Proteomes" id="UP001177023"/>
    </source>
</evidence>
<dbReference type="SUPFAM" id="SSF57850">
    <property type="entry name" value="RING/U-box"/>
    <property type="match status" value="1"/>
</dbReference>
<evidence type="ECO:0000256" key="3">
    <source>
        <dbReference type="ARBA" id="ARBA00022833"/>
    </source>
</evidence>
<evidence type="ECO:0000313" key="9">
    <source>
        <dbReference type="EMBL" id="CAJ0575344.1"/>
    </source>
</evidence>
<comment type="catalytic activity">
    <reaction evidence="5">
        <text>S-ubiquitinyl-[E2 ubiquitin-conjugating enzyme]-L-cysteine + [acceptor protein]-L-lysine = [E2 ubiquitin-conjugating enzyme]-L-cysteine + N(6)-ubiquitinyl-[acceptor protein]-L-lysine.</text>
        <dbReference type="EC" id="2.3.2.27"/>
    </reaction>
</comment>
<dbReference type="AlphaFoldDB" id="A0AA36CUN0"/>
<dbReference type="GO" id="GO:0006511">
    <property type="term" value="P:ubiquitin-dependent protein catabolic process"/>
    <property type="evidence" value="ECO:0007669"/>
    <property type="project" value="UniProtKB-UniRule"/>
</dbReference>
<keyword evidence="1 5" id="KW-0479">Metal-binding</keyword>
<evidence type="ECO:0000256" key="2">
    <source>
        <dbReference type="ARBA" id="ARBA00022771"/>
    </source>
</evidence>
<dbReference type="Pfam" id="PF00097">
    <property type="entry name" value="zf-C3HC4"/>
    <property type="match status" value="1"/>
</dbReference>
<comment type="PTM">
    <text evidence="5">Ubiquitinated; autoubiquitinated.</text>
</comment>
<dbReference type="InterPro" id="IPR013083">
    <property type="entry name" value="Znf_RING/FYVE/PHD"/>
</dbReference>
<evidence type="ECO:0000259" key="8">
    <source>
        <dbReference type="PROSITE" id="PS50918"/>
    </source>
</evidence>
<keyword evidence="5" id="KW-0963">Cytoplasm</keyword>
<dbReference type="GO" id="GO:0072572">
    <property type="term" value="F:poly-ADP-D-ribose binding"/>
    <property type="evidence" value="ECO:0007669"/>
    <property type="project" value="UniProtKB-UniRule"/>
</dbReference>
<dbReference type="PROSITE" id="PS00518">
    <property type="entry name" value="ZF_RING_1"/>
    <property type="match status" value="1"/>
</dbReference>
<dbReference type="InterPro" id="IPR018957">
    <property type="entry name" value="Znf_C3HC4_RING-type"/>
</dbReference>
<dbReference type="Proteomes" id="UP001177023">
    <property type="component" value="Unassembled WGS sequence"/>
</dbReference>
<feature type="compositionally biased region" description="Basic and acidic residues" evidence="6">
    <location>
        <begin position="89"/>
        <end position="101"/>
    </location>
</feature>
<sequence>MSVTDDDCPICTQKMLLPTAVDGCGHKFCFLCIKGVALSVIAAPLCPMCRGPLNPAQFRKVVDKHLLIDMSDPEGDDDDGPSQPKRAKPSPEKEKDKRPESPEAGTSQVAMAQKSKAKTAFWLYRARGNGWWRFDPRTEKDIEAARAADQGKCEVMTCGVLYVIDLLNMKQYRKDSSHIQREIVRVEGDVELNRYDIRGLAGVSIK</sequence>
<dbReference type="InterPro" id="IPR001841">
    <property type="entry name" value="Znf_RING"/>
</dbReference>
<dbReference type="Gene3D" id="3.30.720.50">
    <property type="match status" value="1"/>
</dbReference>
<feature type="compositionally biased region" description="Acidic residues" evidence="6">
    <location>
        <begin position="71"/>
        <end position="80"/>
    </location>
</feature>
<dbReference type="GO" id="GO:0051865">
    <property type="term" value="P:protein autoubiquitination"/>
    <property type="evidence" value="ECO:0007669"/>
    <property type="project" value="UniProtKB-UniRule"/>
</dbReference>
<protein>
    <recommendedName>
        <fullName evidence="5">E3 ubiquitin-protein ligase</fullName>
        <ecNumber evidence="5">2.3.2.27</ecNumber>
    </recommendedName>
</protein>
<comment type="caution">
    <text evidence="9">The sequence shown here is derived from an EMBL/GenBank/DDBJ whole genome shotgun (WGS) entry which is preliminary data.</text>
</comment>
<evidence type="ECO:0000256" key="6">
    <source>
        <dbReference type="SAM" id="MobiDB-lite"/>
    </source>
</evidence>
<feature type="non-terminal residue" evidence="9">
    <location>
        <position position="1"/>
    </location>
</feature>
<dbReference type="PROSITE" id="PS50918">
    <property type="entry name" value="WWE"/>
    <property type="match status" value="1"/>
</dbReference>
<dbReference type="SMART" id="SM00184">
    <property type="entry name" value="RING"/>
    <property type="match status" value="1"/>
</dbReference>
<dbReference type="Gene3D" id="3.30.40.10">
    <property type="entry name" value="Zinc/RING finger domain, C3HC4 (zinc finger)"/>
    <property type="match status" value="1"/>
</dbReference>
<dbReference type="GO" id="GO:0005829">
    <property type="term" value="C:cytosol"/>
    <property type="evidence" value="ECO:0007669"/>
    <property type="project" value="UniProtKB-SubCell"/>
</dbReference>
<feature type="domain" description="RING-type" evidence="7">
    <location>
        <begin position="8"/>
        <end position="50"/>
    </location>
</feature>
<keyword evidence="10" id="KW-1185">Reference proteome</keyword>
<proteinExistence type="predicted"/>
<dbReference type="PROSITE" id="PS50089">
    <property type="entry name" value="ZF_RING_2"/>
    <property type="match status" value="1"/>
</dbReference>
<keyword evidence="2 4" id="KW-0863">Zinc-finger</keyword>
<dbReference type="Pfam" id="PF02825">
    <property type="entry name" value="WWE"/>
    <property type="match status" value="1"/>
</dbReference>
<dbReference type="EC" id="2.3.2.27" evidence="5"/>
<gene>
    <name evidence="9" type="ORF">MSPICULIGERA_LOCUS13655</name>
</gene>
<comment type="domain">
    <text evidence="5">The WWE domain mediates non-covalent poly(ADP-ribose)-binding.</text>
</comment>
<comment type="subcellular location">
    <subcellularLocation>
        <location evidence="5">Cytoplasm</location>
        <location evidence="5">Cytosol</location>
    </subcellularLocation>
</comment>
<evidence type="ECO:0000256" key="1">
    <source>
        <dbReference type="ARBA" id="ARBA00022723"/>
    </source>
</evidence>
<dbReference type="PANTHER" id="PTHR13417">
    <property type="entry name" value="E3 UBIQUITIN-PROTEIN LIGASE RNF146"/>
    <property type="match status" value="1"/>
</dbReference>
<accession>A0AA36CUN0</accession>
<keyword evidence="3 5" id="KW-0862">Zinc</keyword>
<dbReference type="FunFam" id="3.30.720.50:FF:000010">
    <property type="entry name" value="Zinc finger protein"/>
    <property type="match status" value="1"/>
</dbReference>
<keyword evidence="5" id="KW-0808">Transferase</keyword>
<dbReference type="SMART" id="SM00678">
    <property type="entry name" value="WWE"/>
    <property type="match status" value="1"/>
</dbReference>
<evidence type="ECO:0000256" key="5">
    <source>
        <dbReference type="RuleBase" id="RU367115"/>
    </source>
</evidence>
<dbReference type="GO" id="GO:0016055">
    <property type="term" value="P:Wnt signaling pathway"/>
    <property type="evidence" value="ECO:0007669"/>
    <property type="project" value="InterPro"/>
</dbReference>
<dbReference type="InterPro" id="IPR018123">
    <property type="entry name" value="WWE-dom_subgr"/>
</dbReference>
<dbReference type="PANTHER" id="PTHR13417:SF2">
    <property type="entry name" value="E3 UBIQUITIN-PROTEIN LIGASE RNF146"/>
    <property type="match status" value="1"/>
</dbReference>
<comment type="function">
    <text evidence="5">E3 ubiquitin-protein ligase that specifically binds poly-ADP-ribosylated proteins and mediates their ubiquitination and subsequent degradation.</text>
</comment>
<dbReference type="InterPro" id="IPR037197">
    <property type="entry name" value="WWE_dom_sf"/>
</dbReference>
<dbReference type="SUPFAM" id="SSF117839">
    <property type="entry name" value="WWE domain"/>
    <property type="match status" value="1"/>
</dbReference>
<organism evidence="9 10">
    <name type="scientific">Mesorhabditis spiculigera</name>
    <dbReference type="NCBI Taxonomy" id="96644"/>
    <lineage>
        <taxon>Eukaryota</taxon>
        <taxon>Metazoa</taxon>
        <taxon>Ecdysozoa</taxon>
        <taxon>Nematoda</taxon>
        <taxon>Chromadorea</taxon>
        <taxon>Rhabditida</taxon>
        <taxon>Rhabditina</taxon>
        <taxon>Rhabditomorpha</taxon>
        <taxon>Rhabditoidea</taxon>
        <taxon>Rhabditidae</taxon>
        <taxon>Mesorhabditinae</taxon>
        <taxon>Mesorhabditis</taxon>
    </lineage>
</organism>
<dbReference type="InterPro" id="IPR017907">
    <property type="entry name" value="Znf_RING_CS"/>
</dbReference>
<comment type="pathway">
    <text evidence="5">Protein modification; protein ubiquitination.</text>
</comment>
<dbReference type="InterPro" id="IPR033509">
    <property type="entry name" value="RNF146"/>
</dbReference>
<dbReference type="EMBL" id="CATQJA010002637">
    <property type="protein sequence ID" value="CAJ0575344.1"/>
    <property type="molecule type" value="Genomic_DNA"/>
</dbReference>
<feature type="domain" description="WWE" evidence="8">
    <location>
        <begin position="107"/>
        <end position="185"/>
    </location>
</feature>
<reference evidence="9" key="1">
    <citation type="submission" date="2023-06" db="EMBL/GenBank/DDBJ databases">
        <authorList>
            <person name="Delattre M."/>
        </authorList>
    </citation>
    <scope>NUCLEOTIDE SEQUENCE</scope>
    <source>
        <strain evidence="9">AF72</strain>
    </source>
</reference>
<name>A0AA36CUN0_9BILA</name>
<evidence type="ECO:0000256" key="4">
    <source>
        <dbReference type="PROSITE-ProRule" id="PRU00175"/>
    </source>
</evidence>
<keyword evidence="5" id="KW-0833">Ubl conjugation pathway</keyword>
<dbReference type="GO" id="GO:0061630">
    <property type="term" value="F:ubiquitin protein ligase activity"/>
    <property type="evidence" value="ECO:0007669"/>
    <property type="project" value="UniProtKB-UniRule"/>
</dbReference>